<evidence type="ECO:0000313" key="1">
    <source>
        <dbReference type="EMBL" id="KAJ0075177.1"/>
    </source>
</evidence>
<dbReference type="Proteomes" id="UP001164250">
    <property type="component" value="Chromosome 15"/>
</dbReference>
<dbReference type="EMBL" id="CM047910">
    <property type="protein sequence ID" value="KAJ0075177.1"/>
    <property type="molecule type" value="Genomic_DNA"/>
</dbReference>
<name>A0ACC0ZQY0_9ROSI</name>
<organism evidence="1 2">
    <name type="scientific">Pistacia atlantica</name>
    <dbReference type="NCBI Taxonomy" id="434234"/>
    <lineage>
        <taxon>Eukaryota</taxon>
        <taxon>Viridiplantae</taxon>
        <taxon>Streptophyta</taxon>
        <taxon>Embryophyta</taxon>
        <taxon>Tracheophyta</taxon>
        <taxon>Spermatophyta</taxon>
        <taxon>Magnoliopsida</taxon>
        <taxon>eudicotyledons</taxon>
        <taxon>Gunneridae</taxon>
        <taxon>Pentapetalae</taxon>
        <taxon>rosids</taxon>
        <taxon>malvids</taxon>
        <taxon>Sapindales</taxon>
        <taxon>Anacardiaceae</taxon>
        <taxon>Pistacia</taxon>
    </lineage>
</organism>
<keyword evidence="2" id="KW-1185">Reference proteome</keyword>
<comment type="caution">
    <text evidence="1">The sequence shown here is derived from an EMBL/GenBank/DDBJ whole genome shotgun (WGS) entry which is preliminary data.</text>
</comment>
<reference evidence="2" key="1">
    <citation type="journal article" date="2023" name="G3 (Bethesda)">
        <title>Genome assembly and association tests identify interacting loci associated with vigor, precocity, and sex in interspecific pistachio rootstocks.</title>
        <authorList>
            <person name="Palmer W."/>
            <person name="Jacygrad E."/>
            <person name="Sagayaradj S."/>
            <person name="Cavanaugh K."/>
            <person name="Han R."/>
            <person name="Bertier L."/>
            <person name="Beede B."/>
            <person name="Kafkas S."/>
            <person name="Golino D."/>
            <person name="Preece J."/>
            <person name="Michelmore R."/>
        </authorList>
    </citation>
    <scope>NUCLEOTIDE SEQUENCE [LARGE SCALE GENOMIC DNA]</scope>
</reference>
<gene>
    <name evidence="1" type="ORF">Patl1_34875</name>
</gene>
<proteinExistence type="predicted"/>
<sequence length="193" mass="21632">MLLIVKLTPEGRQNRPLMVIYVLSLVVPHGLQVPLGSALKMRKPGEFALAFILSAKGIVELTAYTFMSDVKVLSLEAFQARLIFVTISSEDNEADWETILDSKVLKYARSSDYISYIKHFINDGHETVNIVHSIVDDFDLIIVGKRYNIEDPQTSGLKEWSELPEIGIMGDLLASKDLTGKFSVLVVQQQHII</sequence>
<evidence type="ECO:0000313" key="2">
    <source>
        <dbReference type="Proteomes" id="UP001164250"/>
    </source>
</evidence>
<accession>A0ACC0ZQY0</accession>
<protein>
    <submittedName>
        <fullName evidence="1">Uncharacterized protein</fullName>
    </submittedName>
</protein>